<organism evidence="3 4">
    <name type="scientific">Actinomyces massiliensis F0489</name>
    <dbReference type="NCBI Taxonomy" id="1125718"/>
    <lineage>
        <taxon>Bacteria</taxon>
        <taxon>Bacillati</taxon>
        <taxon>Actinomycetota</taxon>
        <taxon>Actinomycetes</taxon>
        <taxon>Actinomycetales</taxon>
        <taxon>Actinomycetaceae</taxon>
        <taxon>Actinomyces</taxon>
    </lineage>
</organism>
<protein>
    <submittedName>
        <fullName evidence="3">PF13829 domain protein</fullName>
    </submittedName>
</protein>
<proteinExistence type="predicted"/>
<dbReference type="Proteomes" id="UP000002941">
    <property type="component" value="Unassembled WGS sequence"/>
</dbReference>
<evidence type="ECO:0000256" key="2">
    <source>
        <dbReference type="SAM" id="Phobius"/>
    </source>
</evidence>
<dbReference type="EMBL" id="AKFT01000215">
    <property type="protein sequence ID" value="EJF36758.1"/>
    <property type="molecule type" value="Genomic_DNA"/>
</dbReference>
<dbReference type="InterPro" id="IPR025445">
    <property type="entry name" value="DUF4191"/>
</dbReference>
<reference evidence="3 4" key="1">
    <citation type="submission" date="2012-05" db="EMBL/GenBank/DDBJ databases">
        <authorList>
            <person name="Harkins D.M."/>
            <person name="Madupu R."/>
            <person name="Durkin A.S."/>
            <person name="Torralba M."/>
            <person name="Methe B."/>
            <person name="Sutton G.G."/>
            <person name="Nelson K.E."/>
        </authorList>
    </citation>
    <scope>NUCLEOTIDE SEQUENCE [LARGE SCALE GENOMIC DNA]</scope>
    <source>
        <strain evidence="3 4">F0489</strain>
    </source>
</reference>
<evidence type="ECO:0000313" key="4">
    <source>
        <dbReference type="Proteomes" id="UP000002941"/>
    </source>
</evidence>
<dbReference type="Pfam" id="PF13829">
    <property type="entry name" value="DUF4191"/>
    <property type="match status" value="1"/>
</dbReference>
<keyword evidence="2" id="KW-0472">Membrane</keyword>
<dbReference type="AlphaFoldDB" id="J1GV55"/>
<sequence length="245" mass="27279">MSTAPSAQPEKKRRFVQRIKSVVQNLKDYYTISRRTYPWIGWAMVGTVLLLICLAVALALVTQQAIWYWVLMAVALALAADVAILSWTTRRASYTQIEGKSGAAKLVLDQSLGRGWNLESDPVYVNRKTGDVIWRMVGRPGVVLVAEGPTGRLQRPVADEQKILRRILSTVPVHVINVGMDEGQTRLMDLWPTISKLPTKPTRLTDAEISQVSKRLSSLSTKGLPIPKGIDPAKARPDRRAMRGR</sequence>
<dbReference type="RefSeq" id="WP_008733879.1">
    <property type="nucleotide sequence ID" value="NZ_AKFT01000215.1"/>
</dbReference>
<dbReference type="OrthoDB" id="8479889at2"/>
<keyword evidence="4" id="KW-1185">Reference proteome</keyword>
<feature type="compositionally biased region" description="Basic and acidic residues" evidence="1">
    <location>
        <begin position="231"/>
        <end position="245"/>
    </location>
</feature>
<name>J1GV55_9ACTO</name>
<feature type="region of interest" description="Disordered" evidence="1">
    <location>
        <begin position="218"/>
        <end position="245"/>
    </location>
</feature>
<keyword evidence="2" id="KW-0812">Transmembrane</keyword>
<feature type="transmembrane region" description="Helical" evidence="2">
    <location>
        <begin position="66"/>
        <end position="87"/>
    </location>
</feature>
<evidence type="ECO:0000313" key="3">
    <source>
        <dbReference type="EMBL" id="EJF36758.1"/>
    </source>
</evidence>
<evidence type="ECO:0000256" key="1">
    <source>
        <dbReference type="SAM" id="MobiDB-lite"/>
    </source>
</evidence>
<accession>J1GV55</accession>
<dbReference type="PATRIC" id="fig|1125718.3.peg.2784"/>
<feature type="transmembrane region" description="Helical" evidence="2">
    <location>
        <begin position="39"/>
        <end position="60"/>
    </location>
</feature>
<keyword evidence="2" id="KW-1133">Transmembrane helix</keyword>
<dbReference type="eggNOG" id="ENOG502ZA9M">
    <property type="taxonomic scope" value="Bacteria"/>
</dbReference>
<gene>
    <name evidence="3" type="ORF">HMPREF1318_2092</name>
</gene>
<comment type="caution">
    <text evidence="3">The sequence shown here is derived from an EMBL/GenBank/DDBJ whole genome shotgun (WGS) entry which is preliminary data.</text>
</comment>